<feature type="compositionally biased region" description="Pro residues" evidence="1">
    <location>
        <begin position="268"/>
        <end position="293"/>
    </location>
</feature>
<dbReference type="EMBL" id="KE148157">
    <property type="protein sequence ID" value="EPE05165.1"/>
    <property type="molecule type" value="Genomic_DNA"/>
</dbReference>
<dbReference type="Pfam" id="PF09729">
    <property type="entry name" value="Gti1_Pac2"/>
    <property type="match status" value="1"/>
</dbReference>
<feature type="compositionally biased region" description="Polar residues" evidence="1">
    <location>
        <begin position="442"/>
        <end position="462"/>
    </location>
</feature>
<sequence>MSTQKHPMETYHGMVRTPSDAIKLFEACRLGLLPRVQRRLSEKERQAIRSGSVFVWDEREAGMRRWTDGKSWSASRVSGSFLTYREMEGKRGGGGFNTVRRVSGKTPDSSGRGSDEDQDDGEPDGYRYKADGLMKQSFSITTSNGQHLHLISYYARPGPGEPDLLQPTNDRSLRSVVPVKGMYPESSMTDNTPILPTRNSMPQQHHHSSHYGHHHAPPPPLQTGPHPGYAPYGQHGYSWPPSPVATPPYNHHYTTASAPYPPQHSQQAPPPGHYSRHSPPPPPGYYSGPPPHGAPHTLPPYGSNSHAPAPSASSQYDRLPLPPPQSTRASPPAHAGHSPLLSHSYGPPPMANGRGPSHSPRSTYRQGAPILPPVAGPNSYQNTSPRTRNNLPPVSQSGPLPALKASIAQSSATIPAPAPAQPTAGSSALTPPYQQKPYYPSDSYTSGNSPPSTSAGNKSSLSALLHPNPTPANSEPSSANTSSAKSASSSPRHTGASLVGTAAAATAAAAAAAAAASSTGPAGLLSQQYLQPAPSGEDSRALSRLDKKFCI</sequence>
<dbReference type="eggNOG" id="KOG4476">
    <property type="taxonomic scope" value="Eukaryota"/>
</dbReference>
<feature type="compositionally biased region" description="Polar residues" evidence="1">
    <location>
        <begin position="252"/>
        <end position="267"/>
    </location>
</feature>
<dbReference type="STRING" id="1262450.S3CWK0"/>
<feature type="compositionally biased region" description="Low complexity" evidence="1">
    <location>
        <begin position="471"/>
        <end position="498"/>
    </location>
</feature>
<dbReference type="Proteomes" id="UP000016923">
    <property type="component" value="Unassembled WGS sequence"/>
</dbReference>
<dbReference type="AlphaFoldDB" id="S3CWK0"/>
<feature type="compositionally biased region" description="Polar residues" evidence="1">
    <location>
        <begin position="378"/>
        <end position="398"/>
    </location>
</feature>
<name>S3CWK0_OPHP1</name>
<dbReference type="OMA" id="HHYTTAS"/>
<protein>
    <submittedName>
        <fullName evidence="2">Camp-independent regulatory protein pac2</fullName>
    </submittedName>
</protein>
<organism evidence="2 3">
    <name type="scientific">Ophiostoma piceae (strain UAMH 11346)</name>
    <name type="common">Sap stain fungus</name>
    <dbReference type="NCBI Taxonomy" id="1262450"/>
    <lineage>
        <taxon>Eukaryota</taxon>
        <taxon>Fungi</taxon>
        <taxon>Dikarya</taxon>
        <taxon>Ascomycota</taxon>
        <taxon>Pezizomycotina</taxon>
        <taxon>Sordariomycetes</taxon>
        <taxon>Sordariomycetidae</taxon>
        <taxon>Ophiostomatales</taxon>
        <taxon>Ophiostomataceae</taxon>
        <taxon>Ophiostoma</taxon>
    </lineage>
</organism>
<evidence type="ECO:0000313" key="2">
    <source>
        <dbReference type="EMBL" id="EPE05165.1"/>
    </source>
</evidence>
<proteinExistence type="predicted"/>
<feature type="compositionally biased region" description="Low complexity" evidence="1">
    <location>
        <begin position="405"/>
        <end position="428"/>
    </location>
</feature>
<keyword evidence="3" id="KW-1185">Reference proteome</keyword>
<feature type="region of interest" description="Disordered" evidence="1">
    <location>
        <begin position="178"/>
        <end position="234"/>
    </location>
</feature>
<evidence type="ECO:0000313" key="3">
    <source>
        <dbReference type="Proteomes" id="UP000016923"/>
    </source>
</evidence>
<dbReference type="VEuPathDB" id="FungiDB:F503_03770"/>
<dbReference type="InterPro" id="IPR018608">
    <property type="entry name" value="Gti1/Pac2"/>
</dbReference>
<evidence type="ECO:0000256" key="1">
    <source>
        <dbReference type="SAM" id="MobiDB-lite"/>
    </source>
</evidence>
<reference evidence="2 3" key="1">
    <citation type="journal article" date="2013" name="BMC Genomics">
        <title>The genome and transcriptome of the pine saprophyte Ophiostoma piceae, and a comparison with the bark beetle-associated pine pathogen Grosmannia clavigera.</title>
        <authorList>
            <person name="Haridas S."/>
            <person name="Wang Y."/>
            <person name="Lim L."/>
            <person name="Massoumi Alamouti S."/>
            <person name="Jackman S."/>
            <person name="Docking R."/>
            <person name="Robertson G."/>
            <person name="Birol I."/>
            <person name="Bohlmann J."/>
            <person name="Breuil C."/>
        </authorList>
    </citation>
    <scope>NUCLEOTIDE SEQUENCE [LARGE SCALE GENOMIC DNA]</scope>
    <source>
        <strain evidence="2 3">UAMH 11346</strain>
    </source>
</reference>
<accession>S3CWK0</accession>
<feature type="compositionally biased region" description="Basic residues" evidence="1">
    <location>
        <begin position="204"/>
        <end position="216"/>
    </location>
</feature>
<dbReference type="GO" id="GO:0003677">
    <property type="term" value="F:DNA binding"/>
    <property type="evidence" value="ECO:0007669"/>
    <property type="project" value="TreeGrafter"/>
</dbReference>
<dbReference type="PANTHER" id="PTHR28027:SF1">
    <property type="entry name" value="CAMP INDEPENDENT REGULATORY PROTEIN (AFU_ORTHOLOGUE AFUA_3G09640)"/>
    <property type="match status" value="1"/>
</dbReference>
<dbReference type="OrthoDB" id="5572844at2759"/>
<dbReference type="PANTHER" id="PTHR28027">
    <property type="entry name" value="TRANSCRIPTIONAL REGULATOR MIT1"/>
    <property type="match status" value="1"/>
</dbReference>
<feature type="region of interest" description="Disordered" evidence="1">
    <location>
        <begin position="250"/>
        <end position="498"/>
    </location>
</feature>
<feature type="region of interest" description="Disordered" evidence="1">
    <location>
        <begin position="92"/>
        <end position="129"/>
    </location>
</feature>
<dbReference type="HOGENOM" id="CLU_027883_1_0_1"/>
<feature type="compositionally biased region" description="Polar residues" evidence="1">
    <location>
        <begin position="186"/>
        <end position="201"/>
    </location>
</feature>
<gene>
    <name evidence="2" type="ORF">F503_03770</name>
</gene>